<gene>
    <name evidence="8" type="ORF">DDW03_001245</name>
    <name evidence="9" type="ORF">DDW03_01020</name>
</gene>
<evidence type="ECO:0000256" key="5">
    <source>
        <dbReference type="ARBA" id="ARBA00023163"/>
    </source>
</evidence>
<dbReference type="GO" id="GO:0003899">
    <property type="term" value="F:DNA-directed RNA polymerase activity"/>
    <property type="evidence" value="ECO:0007669"/>
    <property type="project" value="UniProtKB-EC"/>
</dbReference>
<dbReference type="Proteomes" id="UP000245509">
    <property type="component" value="Unassembled WGS sequence"/>
</dbReference>
<evidence type="ECO:0000256" key="6">
    <source>
        <dbReference type="ARBA" id="ARBA00048552"/>
    </source>
</evidence>
<dbReference type="PANTHER" id="PTHR19376">
    <property type="entry name" value="DNA-DIRECTED RNA POLYMERASE"/>
    <property type="match status" value="1"/>
</dbReference>
<dbReference type="GO" id="GO:0003677">
    <property type="term" value="F:DNA binding"/>
    <property type="evidence" value="ECO:0007669"/>
    <property type="project" value="InterPro"/>
</dbReference>
<evidence type="ECO:0000313" key="8">
    <source>
        <dbReference type="EMBL" id="MCC5447025.1"/>
    </source>
</evidence>
<evidence type="ECO:0000256" key="4">
    <source>
        <dbReference type="ARBA" id="ARBA00022695"/>
    </source>
</evidence>
<feature type="domain" description="RNA polymerase Rpb1" evidence="7">
    <location>
        <begin position="26"/>
        <end position="306"/>
    </location>
</feature>
<dbReference type="EMBL" id="QEFP01000003">
    <property type="protein sequence ID" value="PVU68782.1"/>
    <property type="molecule type" value="Genomic_DNA"/>
</dbReference>
<reference evidence="9" key="1">
    <citation type="journal article" date="2015" name="Appl. Environ. Microbiol.">
        <title>Nanoarchaeota, Their Sulfolobales Host, and Nanoarchaeota Virus Distribution across Yellowstone National Park Hot Springs.</title>
        <authorList>
            <person name="Munson-McGee J.H."/>
            <person name="Field E.K."/>
            <person name="Bateson M."/>
            <person name="Rooney C."/>
            <person name="Stepanauskas R."/>
            <person name="Young M.J."/>
        </authorList>
    </citation>
    <scope>NUCLEOTIDE SEQUENCE [LARGE SCALE GENOMIC DNA]</scope>
    <source>
        <strain evidence="9">SCGC AB-777_F03</strain>
    </source>
</reference>
<protein>
    <recommendedName>
        <fullName evidence="1">DNA-directed RNA polymerase</fullName>
        <ecNumber evidence="1">2.7.7.6</ecNumber>
    </recommendedName>
</protein>
<comment type="catalytic activity">
    <reaction evidence="6">
        <text>RNA(n) + a ribonucleoside 5'-triphosphate = RNA(n+1) + diphosphate</text>
        <dbReference type="Rhea" id="RHEA:21248"/>
        <dbReference type="Rhea" id="RHEA-COMP:14527"/>
        <dbReference type="Rhea" id="RHEA-COMP:17342"/>
        <dbReference type="ChEBI" id="CHEBI:33019"/>
        <dbReference type="ChEBI" id="CHEBI:61557"/>
        <dbReference type="ChEBI" id="CHEBI:140395"/>
        <dbReference type="EC" id="2.7.7.6"/>
    </reaction>
</comment>
<keyword evidence="2 9" id="KW-0240">DNA-directed RNA polymerase</keyword>
<dbReference type="AlphaFoldDB" id="A0A2T9WLT6"/>
<sequence>MELPEKIKKDLEKIEDEKLRKKVEDFSYKFIIDPGEPVGIVAAQSIAEPTTQMILRSFHFVGISAQQVSLGLPRLTEITDAKKKMKRKYMIIRLLDEYKNDLNVAQSVAKKIKELLLEDLLSSITIDVFENKIIITLDKEKLKKEELTFDEVFRIIKKKIKKYKVENDKQNIYIIAPKLSAKELYLLKEMIKKILIKGIKGIKDVTIHKEDNEYVIYTIGSNLLEVMKIPEVDYTKIYTNDIREIERVLGIEAARAAILQELVKLYEQQGLSVDVRHFMLVADMLTWYGIYLGINRYGLHAEKESTLSKAAFETPVSIFVRSSIMGQSDKVLSGIDNVIMNQPIYLGTGLYDVYFVGNRKEDKE</sequence>
<evidence type="ECO:0000313" key="9">
    <source>
        <dbReference type="EMBL" id="PVU68782.1"/>
    </source>
</evidence>
<accession>A0A2T9WLT6</accession>
<dbReference type="GO" id="GO:0000428">
    <property type="term" value="C:DNA-directed RNA polymerase complex"/>
    <property type="evidence" value="ECO:0007669"/>
    <property type="project" value="UniProtKB-KW"/>
</dbReference>
<reference evidence="8" key="2">
    <citation type="submission" date="2017-05" db="EMBL/GenBank/DDBJ databases">
        <authorList>
            <person name="Munson-Mcgee J.H."/>
        </authorList>
    </citation>
    <scope>NUCLEOTIDE SEQUENCE</scope>
    <source>
        <strain evidence="8">SCGC AB-777_F03</strain>
    </source>
</reference>
<dbReference type="InterPro" id="IPR045867">
    <property type="entry name" value="DNA-dir_RpoC_beta_prime"/>
</dbReference>
<keyword evidence="5" id="KW-0804">Transcription</keyword>
<comment type="caution">
    <text evidence="9">The sequence shown here is derived from an EMBL/GenBank/DDBJ whole genome shotgun (WGS) entry which is preliminary data.</text>
</comment>
<reference evidence="9" key="3">
    <citation type="submission" date="2017-05" db="EMBL/GenBank/DDBJ databases">
        <authorList>
            <person name="Song R."/>
            <person name="Chenine A.L."/>
            <person name="Ruprecht R.M."/>
        </authorList>
    </citation>
    <scope>NUCLEOTIDE SEQUENCE</scope>
    <source>
        <strain evidence="9">SCGC AB-777_F03</strain>
    </source>
</reference>
<dbReference type="GO" id="GO:0006351">
    <property type="term" value="P:DNA-templated transcription"/>
    <property type="evidence" value="ECO:0007669"/>
    <property type="project" value="InterPro"/>
</dbReference>
<dbReference type="EMBL" id="QEFP02000006">
    <property type="protein sequence ID" value="MCC5447025.1"/>
    <property type="molecule type" value="Genomic_DNA"/>
</dbReference>
<keyword evidence="4 9" id="KW-0548">Nucleotidyltransferase</keyword>
<evidence type="ECO:0000256" key="2">
    <source>
        <dbReference type="ARBA" id="ARBA00022478"/>
    </source>
</evidence>
<evidence type="ECO:0000256" key="1">
    <source>
        <dbReference type="ARBA" id="ARBA00012418"/>
    </source>
</evidence>
<dbReference type="RefSeq" id="WP_228615253.1">
    <property type="nucleotide sequence ID" value="NZ_QEFP02000006.1"/>
</dbReference>
<dbReference type="SUPFAM" id="SSF64484">
    <property type="entry name" value="beta and beta-prime subunits of DNA dependent RNA-polymerase"/>
    <property type="match status" value="1"/>
</dbReference>
<dbReference type="Pfam" id="PF04998">
    <property type="entry name" value="RNA_pol_Rpb1_5"/>
    <property type="match status" value="1"/>
</dbReference>
<reference evidence="8" key="4">
    <citation type="submission" date="2021-11" db="EMBL/GenBank/DDBJ databases">
        <authorList>
            <person name="Munson-Mcgee J."/>
            <person name="Field E."/>
            <person name="Bateson M."/>
            <person name="Rooney C."/>
            <person name="Stepanauskas R."/>
            <person name="Young M."/>
        </authorList>
    </citation>
    <scope>NUCLEOTIDE SEQUENCE</scope>
    <source>
        <strain evidence="8">SCGC AB-777_F03</strain>
    </source>
</reference>
<dbReference type="EC" id="2.7.7.6" evidence="1"/>
<name>A0A2T9WLT6_NANST</name>
<keyword evidence="3 9" id="KW-0808">Transferase</keyword>
<dbReference type="InterPro" id="IPR007081">
    <property type="entry name" value="RNA_pol_Rpb1_5"/>
</dbReference>
<dbReference type="Gene3D" id="1.10.150.390">
    <property type="match status" value="1"/>
</dbReference>
<evidence type="ECO:0000259" key="7">
    <source>
        <dbReference type="Pfam" id="PF04998"/>
    </source>
</evidence>
<dbReference type="PANTHER" id="PTHR19376:SF32">
    <property type="entry name" value="DNA-DIRECTED RNA POLYMERASE III SUBUNIT RPC1"/>
    <property type="match status" value="1"/>
</dbReference>
<evidence type="ECO:0000256" key="3">
    <source>
        <dbReference type="ARBA" id="ARBA00022679"/>
    </source>
</evidence>
<proteinExistence type="predicted"/>
<organism evidence="9">
    <name type="scientific">Nanobsidianus stetteri</name>
    <dbReference type="NCBI Taxonomy" id="1294122"/>
    <lineage>
        <taxon>Archaea</taxon>
        <taxon>Nanobdellota</taxon>
        <taxon>Candidatus Nanoarchaeia</taxon>
        <taxon>Nanoarchaeales</taxon>
        <taxon>Nanopusillaceae</taxon>
        <taxon>Candidatus Nanobsidianus</taxon>
    </lineage>
</organism>